<dbReference type="GO" id="GO:0008270">
    <property type="term" value="F:zinc ion binding"/>
    <property type="evidence" value="ECO:0007669"/>
    <property type="project" value="InterPro"/>
</dbReference>
<reference evidence="9 10" key="1">
    <citation type="journal article" date="2016" name="Mol. Biol. Evol.">
        <title>Comparative Genomics of Early-Diverging Mushroom-Forming Fungi Provides Insights into the Origins of Lignocellulose Decay Capabilities.</title>
        <authorList>
            <person name="Nagy L.G."/>
            <person name="Riley R."/>
            <person name="Tritt A."/>
            <person name="Adam C."/>
            <person name="Daum C."/>
            <person name="Floudas D."/>
            <person name="Sun H."/>
            <person name="Yadav J.S."/>
            <person name="Pangilinan J."/>
            <person name="Larsson K.H."/>
            <person name="Matsuura K."/>
            <person name="Barry K."/>
            <person name="Labutti K."/>
            <person name="Kuo R."/>
            <person name="Ohm R.A."/>
            <person name="Bhattacharya S.S."/>
            <person name="Shirouzu T."/>
            <person name="Yoshinaga Y."/>
            <person name="Martin F.M."/>
            <person name="Grigoriev I.V."/>
            <person name="Hibbett D.S."/>
        </authorList>
    </citation>
    <scope>NUCLEOTIDE SEQUENCE [LARGE SCALE GENOMIC DNA]</scope>
    <source>
        <strain evidence="9 10">CBS 109695</strain>
    </source>
</reference>
<keyword evidence="3" id="KW-0805">Transcription regulation</keyword>
<dbReference type="EMBL" id="KV417635">
    <property type="protein sequence ID" value="KZP13264.1"/>
    <property type="molecule type" value="Genomic_DNA"/>
</dbReference>
<evidence type="ECO:0000256" key="3">
    <source>
        <dbReference type="ARBA" id="ARBA00023015"/>
    </source>
</evidence>
<dbReference type="CDD" id="cd12148">
    <property type="entry name" value="fungal_TF_MHR"/>
    <property type="match status" value="1"/>
</dbReference>
<dbReference type="InterPro" id="IPR001138">
    <property type="entry name" value="Zn2Cys6_DnaBD"/>
</dbReference>
<feature type="compositionally biased region" description="Low complexity" evidence="7">
    <location>
        <begin position="1"/>
        <end position="30"/>
    </location>
</feature>
<dbReference type="GO" id="GO:0000981">
    <property type="term" value="F:DNA-binding transcription factor activity, RNA polymerase II-specific"/>
    <property type="evidence" value="ECO:0007669"/>
    <property type="project" value="InterPro"/>
</dbReference>
<dbReference type="Gene3D" id="4.10.240.10">
    <property type="entry name" value="Zn(2)-C6 fungal-type DNA-binding domain"/>
    <property type="match status" value="1"/>
</dbReference>
<dbReference type="InterPro" id="IPR036864">
    <property type="entry name" value="Zn2-C6_fun-type_DNA-bd_sf"/>
</dbReference>
<evidence type="ECO:0000313" key="10">
    <source>
        <dbReference type="Proteomes" id="UP000076532"/>
    </source>
</evidence>
<evidence type="ECO:0000256" key="7">
    <source>
        <dbReference type="SAM" id="MobiDB-lite"/>
    </source>
</evidence>
<dbReference type="PROSITE" id="PS00463">
    <property type="entry name" value="ZN2_CY6_FUNGAL_1"/>
    <property type="match status" value="1"/>
</dbReference>
<evidence type="ECO:0000256" key="1">
    <source>
        <dbReference type="ARBA" id="ARBA00004123"/>
    </source>
</evidence>
<dbReference type="InterPro" id="IPR051089">
    <property type="entry name" value="prtT"/>
</dbReference>
<evidence type="ECO:0000256" key="6">
    <source>
        <dbReference type="ARBA" id="ARBA00023242"/>
    </source>
</evidence>
<organism evidence="9 10">
    <name type="scientific">Athelia psychrophila</name>
    <dbReference type="NCBI Taxonomy" id="1759441"/>
    <lineage>
        <taxon>Eukaryota</taxon>
        <taxon>Fungi</taxon>
        <taxon>Dikarya</taxon>
        <taxon>Basidiomycota</taxon>
        <taxon>Agaricomycotina</taxon>
        <taxon>Agaricomycetes</taxon>
        <taxon>Agaricomycetidae</taxon>
        <taxon>Atheliales</taxon>
        <taxon>Atheliaceae</taxon>
        <taxon>Athelia</taxon>
    </lineage>
</organism>
<dbReference type="SMART" id="SM00066">
    <property type="entry name" value="GAL4"/>
    <property type="match status" value="1"/>
</dbReference>
<dbReference type="STRING" id="436010.A0A166C3V4"/>
<evidence type="ECO:0000259" key="8">
    <source>
        <dbReference type="PROSITE" id="PS50048"/>
    </source>
</evidence>
<dbReference type="GO" id="GO:0000976">
    <property type="term" value="F:transcription cis-regulatory region binding"/>
    <property type="evidence" value="ECO:0007669"/>
    <property type="project" value="TreeGrafter"/>
</dbReference>
<evidence type="ECO:0000256" key="4">
    <source>
        <dbReference type="ARBA" id="ARBA00023125"/>
    </source>
</evidence>
<keyword evidence="5" id="KW-0804">Transcription</keyword>
<dbReference type="PANTHER" id="PTHR31845">
    <property type="entry name" value="FINGER DOMAIN PROTEIN, PUTATIVE-RELATED"/>
    <property type="match status" value="1"/>
</dbReference>
<accession>A0A166C3V4</accession>
<dbReference type="AlphaFoldDB" id="A0A166C3V4"/>
<evidence type="ECO:0000256" key="5">
    <source>
        <dbReference type="ARBA" id="ARBA00023163"/>
    </source>
</evidence>
<dbReference type="GO" id="GO:0005634">
    <property type="term" value="C:nucleus"/>
    <property type="evidence" value="ECO:0007669"/>
    <property type="project" value="UniProtKB-SubCell"/>
</dbReference>
<feature type="region of interest" description="Disordered" evidence="7">
    <location>
        <begin position="1"/>
        <end position="39"/>
    </location>
</feature>
<sequence length="636" mass="70639">MLSISSRQPSDSPSATSSPPEQSPEQSQPAGEKQQRSRQVCTECRQKKLKCDARDTFPAPCSRCSRLRPRPICRVDPNFKRSRKRPLAPQASDANTSLAIPHISVLPPLPLAVPTGALNDLQLSEAIWPSSFYSGQAMISLDQAMALFDEFFTYFHPHCPIFLRRLEPVAIHRTDPLVFWAILGVASRKQAISPLARQVLDGISHTVIMTEIMSMVGNLMISPKRSLGTVQALVLLCEWQVPATEHMESRGWFYVGLAIQTALQVGVHRPHHSQDFALNATDERHRPESIEGQERTLAWIYCQIVAYNVASIQGLPSPAKDDYVTLEACAASSRTTPLWLADIPKQVLDSLRIARFTDRVAQALGGSSMAASGQLPGASTTSLFSLFSSELTELERNVNSGDLSTSVRLQMARIRLCAFELQTARTPSNMATRTVAAMDCYFNCMRLLETTCTTSIDEVARWPNSLSFGCFISCICLIRLLATEDGQALDMSAALTQISIFFRMSSEIIIDADELRLKMHLMISFCVREATHGQGNRFSDLFPNAESRMGISNWLWDTIVRARYSRDNLRALRDAQQHADFPLEAPHTEPAGNASSFAPAPDADFTMVTPMDFDEILASFSNGEWEVPSMDFIPTW</sequence>
<dbReference type="PANTHER" id="PTHR31845:SF21">
    <property type="entry name" value="REGULATORY PROTEIN LEU3"/>
    <property type="match status" value="1"/>
</dbReference>
<dbReference type="PROSITE" id="PS50048">
    <property type="entry name" value="ZN2_CY6_FUNGAL_2"/>
    <property type="match status" value="1"/>
</dbReference>
<dbReference type="SUPFAM" id="SSF57701">
    <property type="entry name" value="Zn2/Cys6 DNA-binding domain"/>
    <property type="match status" value="1"/>
</dbReference>
<keyword evidence="2" id="KW-0479">Metal-binding</keyword>
<keyword evidence="10" id="KW-1185">Reference proteome</keyword>
<gene>
    <name evidence="9" type="ORF">FIBSPDRAFT_1049503</name>
</gene>
<proteinExistence type="predicted"/>
<feature type="domain" description="Zn(2)-C6 fungal-type" evidence="8">
    <location>
        <begin position="40"/>
        <end position="75"/>
    </location>
</feature>
<keyword evidence="6" id="KW-0539">Nucleus</keyword>
<name>A0A166C3V4_9AGAM</name>
<dbReference type="CDD" id="cd00067">
    <property type="entry name" value="GAL4"/>
    <property type="match status" value="1"/>
</dbReference>
<dbReference type="Pfam" id="PF04082">
    <property type="entry name" value="Fungal_trans"/>
    <property type="match status" value="1"/>
</dbReference>
<dbReference type="InterPro" id="IPR007219">
    <property type="entry name" value="XnlR_reg_dom"/>
</dbReference>
<keyword evidence="4" id="KW-0238">DNA-binding</keyword>
<evidence type="ECO:0000256" key="2">
    <source>
        <dbReference type="ARBA" id="ARBA00022723"/>
    </source>
</evidence>
<evidence type="ECO:0000313" key="9">
    <source>
        <dbReference type="EMBL" id="KZP13264.1"/>
    </source>
</evidence>
<protein>
    <recommendedName>
        <fullName evidence="8">Zn(2)-C6 fungal-type domain-containing protein</fullName>
    </recommendedName>
</protein>
<dbReference type="Pfam" id="PF00172">
    <property type="entry name" value="Zn_clus"/>
    <property type="match status" value="1"/>
</dbReference>
<comment type="subcellular location">
    <subcellularLocation>
        <location evidence="1">Nucleus</location>
    </subcellularLocation>
</comment>
<dbReference type="OrthoDB" id="3163292at2759"/>
<dbReference type="GO" id="GO:0006351">
    <property type="term" value="P:DNA-templated transcription"/>
    <property type="evidence" value="ECO:0007669"/>
    <property type="project" value="InterPro"/>
</dbReference>
<dbReference type="Proteomes" id="UP000076532">
    <property type="component" value="Unassembled WGS sequence"/>
</dbReference>